<dbReference type="InterPro" id="IPR037185">
    <property type="entry name" value="EmrE-like"/>
</dbReference>
<protein>
    <submittedName>
        <fullName evidence="8">DMT family transporter</fullName>
    </submittedName>
</protein>
<keyword evidence="4 6" id="KW-1133">Transmembrane helix</keyword>
<keyword evidence="5 6" id="KW-0472">Membrane</keyword>
<feature type="transmembrane region" description="Helical" evidence="6">
    <location>
        <begin position="52"/>
        <end position="75"/>
    </location>
</feature>
<evidence type="ECO:0000256" key="3">
    <source>
        <dbReference type="ARBA" id="ARBA00022692"/>
    </source>
</evidence>
<dbReference type="PANTHER" id="PTHR32322">
    <property type="entry name" value="INNER MEMBRANE TRANSPORTER"/>
    <property type="match status" value="1"/>
</dbReference>
<evidence type="ECO:0000256" key="6">
    <source>
        <dbReference type="SAM" id="Phobius"/>
    </source>
</evidence>
<dbReference type="RefSeq" id="WP_275821739.1">
    <property type="nucleotide sequence ID" value="NZ_JARHUD010000004.1"/>
</dbReference>
<keyword evidence="9" id="KW-1185">Reference proteome</keyword>
<evidence type="ECO:0000256" key="5">
    <source>
        <dbReference type="ARBA" id="ARBA00023136"/>
    </source>
</evidence>
<dbReference type="InterPro" id="IPR050638">
    <property type="entry name" value="AA-Vitamin_Transporters"/>
</dbReference>
<keyword evidence="2" id="KW-1003">Cell membrane</keyword>
<feature type="transmembrane region" description="Helical" evidence="6">
    <location>
        <begin position="21"/>
        <end position="40"/>
    </location>
</feature>
<evidence type="ECO:0000256" key="2">
    <source>
        <dbReference type="ARBA" id="ARBA00022475"/>
    </source>
</evidence>
<organism evidence="8 9">
    <name type="scientific">Aquibaculum arenosum</name>
    <dbReference type="NCBI Taxonomy" id="3032591"/>
    <lineage>
        <taxon>Bacteria</taxon>
        <taxon>Pseudomonadati</taxon>
        <taxon>Pseudomonadota</taxon>
        <taxon>Alphaproteobacteria</taxon>
        <taxon>Rhodospirillales</taxon>
        <taxon>Rhodovibrionaceae</taxon>
        <taxon>Aquibaculum</taxon>
    </lineage>
</organism>
<feature type="transmembrane region" description="Helical" evidence="6">
    <location>
        <begin position="87"/>
        <end position="111"/>
    </location>
</feature>
<comment type="caution">
    <text evidence="8">The sequence shown here is derived from an EMBL/GenBank/DDBJ whole genome shotgun (WGS) entry which is preliminary data.</text>
</comment>
<feature type="transmembrane region" description="Helical" evidence="6">
    <location>
        <begin position="265"/>
        <end position="283"/>
    </location>
</feature>
<sequence length="317" mass="33790">MSRTSSSAPPPAPGAAPGAPAPALAYGLFALTVLIWGSNWPIMKIGLTMIPAFWFAFLRVFLGCLALFAVLAAVGSLRLPKRSDLPVILSVGMLQIAAFLLIINLAVPVVGAGRSAILAYTTPLWVVPGALLLLGERLRPLKTLGLLAGLLGVAILFNPMAFDWADTAQLRGNALLMLASLAWAVAILHVRSRRWQGSPLELAPWQLLVAMPPLLAGALFFHPDWRPPARWDLALLLLHNGVLATGFCYWAAFTVTRALPAMSTSLGFLGVPVVGVLSSAVIVQEALTLSVIAGLLAILLGVTLVNLSDLRRNRRRR</sequence>
<feature type="domain" description="EamA" evidence="7">
    <location>
        <begin position="25"/>
        <end position="157"/>
    </location>
</feature>
<accession>A0ABT5YNR3</accession>
<feature type="transmembrane region" description="Helical" evidence="6">
    <location>
        <begin position="202"/>
        <end position="221"/>
    </location>
</feature>
<reference evidence="8 9" key="1">
    <citation type="submission" date="2023-03" db="EMBL/GenBank/DDBJ databases">
        <title>Fodinicurvata sp. CAU 1616 isolated from sea sendiment.</title>
        <authorList>
            <person name="Kim W."/>
        </authorList>
    </citation>
    <scope>NUCLEOTIDE SEQUENCE [LARGE SCALE GENOMIC DNA]</scope>
    <source>
        <strain evidence="8 9">CAU 1616</strain>
    </source>
</reference>
<evidence type="ECO:0000313" key="9">
    <source>
        <dbReference type="Proteomes" id="UP001215503"/>
    </source>
</evidence>
<feature type="transmembrane region" description="Helical" evidence="6">
    <location>
        <begin position="144"/>
        <end position="162"/>
    </location>
</feature>
<feature type="transmembrane region" description="Helical" evidence="6">
    <location>
        <begin position="174"/>
        <end position="190"/>
    </location>
</feature>
<feature type="transmembrane region" description="Helical" evidence="6">
    <location>
        <begin position="289"/>
        <end position="307"/>
    </location>
</feature>
<feature type="domain" description="EamA" evidence="7">
    <location>
        <begin position="171"/>
        <end position="306"/>
    </location>
</feature>
<dbReference type="SUPFAM" id="SSF103481">
    <property type="entry name" value="Multidrug resistance efflux transporter EmrE"/>
    <property type="match status" value="2"/>
</dbReference>
<evidence type="ECO:0000256" key="4">
    <source>
        <dbReference type="ARBA" id="ARBA00022989"/>
    </source>
</evidence>
<dbReference type="Pfam" id="PF00892">
    <property type="entry name" value="EamA"/>
    <property type="match status" value="2"/>
</dbReference>
<dbReference type="InterPro" id="IPR000620">
    <property type="entry name" value="EamA_dom"/>
</dbReference>
<name>A0ABT5YNR3_9PROT</name>
<keyword evidence="3 6" id="KW-0812">Transmembrane</keyword>
<dbReference type="PANTHER" id="PTHR32322:SF18">
    <property type="entry name" value="S-ADENOSYLMETHIONINE_S-ADENOSYLHOMOCYSTEINE TRANSPORTER"/>
    <property type="match status" value="1"/>
</dbReference>
<evidence type="ECO:0000256" key="1">
    <source>
        <dbReference type="ARBA" id="ARBA00004651"/>
    </source>
</evidence>
<dbReference type="EMBL" id="JARHUD010000004">
    <property type="protein sequence ID" value="MDF2095874.1"/>
    <property type="molecule type" value="Genomic_DNA"/>
</dbReference>
<feature type="transmembrane region" description="Helical" evidence="6">
    <location>
        <begin position="117"/>
        <end position="135"/>
    </location>
</feature>
<comment type="subcellular location">
    <subcellularLocation>
        <location evidence="1">Cell membrane</location>
        <topology evidence="1">Multi-pass membrane protein</topology>
    </subcellularLocation>
</comment>
<evidence type="ECO:0000313" key="8">
    <source>
        <dbReference type="EMBL" id="MDF2095874.1"/>
    </source>
</evidence>
<feature type="transmembrane region" description="Helical" evidence="6">
    <location>
        <begin position="233"/>
        <end position="253"/>
    </location>
</feature>
<proteinExistence type="predicted"/>
<evidence type="ECO:0000259" key="7">
    <source>
        <dbReference type="Pfam" id="PF00892"/>
    </source>
</evidence>
<gene>
    <name evidence="8" type="ORF">P2G67_07790</name>
</gene>
<dbReference type="Proteomes" id="UP001215503">
    <property type="component" value="Unassembled WGS sequence"/>
</dbReference>